<dbReference type="GO" id="GO:0008081">
    <property type="term" value="F:phosphoric diester hydrolase activity"/>
    <property type="evidence" value="ECO:0007669"/>
    <property type="project" value="InterPro"/>
</dbReference>
<dbReference type="PANTHER" id="PTHR46211:SF1">
    <property type="entry name" value="GLYCEROPHOSPHODIESTER PHOSPHODIESTERASE, CYTOPLASMIC"/>
    <property type="match status" value="1"/>
</dbReference>
<dbReference type="PANTHER" id="PTHR46211">
    <property type="entry name" value="GLYCEROPHOSPHORYL DIESTER PHOSPHODIESTERASE"/>
    <property type="match status" value="1"/>
</dbReference>
<evidence type="ECO:0000259" key="1">
    <source>
        <dbReference type="PROSITE" id="PS51704"/>
    </source>
</evidence>
<dbReference type="Pfam" id="PF03009">
    <property type="entry name" value="GDPD"/>
    <property type="match status" value="1"/>
</dbReference>
<dbReference type="AlphaFoldDB" id="A0A919GLN9"/>
<feature type="domain" description="GP-PDE" evidence="1">
    <location>
        <begin position="4"/>
        <end position="225"/>
    </location>
</feature>
<evidence type="ECO:0000313" key="2">
    <source>
        <dbReference type="EMBL" id="GHH86944.1"/>
    </source>
</evidence>
<dbReference type="PROSITE" id="PS51704">
    <property type="entry name" value="GP_PDE"/>
    <property type="match status" value="1"/>
</dbReference>
<evidence type="ECO:0000313" key="3">
    <source>
        <dbReference type="Proteomes" id="UP000603227"/>
    </source>
</evidence>
<dbReference type="InterPro" id="IPR017946">
    <property type="entry name" value="PLC-like_Pdiesterase_TIM-brl"/>
</dbReference>
<proteinExistence type="predicted"/>
<name>A0A919GLN9_9ACTN</name>
<keyword evidence="3" id="KW-1185">Reference proteome</keyword>
<accession>A0A919GLN9</accession>
<gene>
    <name evidence="2" type="ORF">GCM10017771_26130</name>
</gene>
<dbReference type="GO" id="GO:0006629">
    <property type="term" value="P:lipid metabolic process"/>
    <property type="evidence" value="ECO:0007669"/>
    <property type="project" value="InterPro"/>
</dbReference>
<dbReference type="PROSITE" id="PS50007">
    <property type="entry name" value="PIPLC_X_DOMAIN"/>
    <property type="match status" value="1"/>
</dbReference>
<dbReference type="CDD" id="cd08556">
    <property type="entry name" value="GDPD"/>
    <property type="match status" value="1"/>
</dbReference>
<sequence length="230" mass="25158">MRTVTAVAHRGAPYLHRENTLDSLRTALELGADAVEFDVRSTRDGVPVLLHDSTLNRLWELDRPLAALSAAELRGLTADRVPTLADALHTTGDSRVMVDLPGAADPRAVRRIVGVVRECGAEERVYYSAGPDTMLAVRAADPAAEIALTWKTLAPPRPALLDAIRPRWLNYRFGLVSPALADRVHRDGYLLSVWTPDTRRSMRRLLKLGVDSITTNRIDALCALRGGSAP</sequence>
<dbReference type="EMBL" id="BNAT01000007">
    <property type="protein sequence ID" value="GHH86944.1"/>
    <property type="molecule type" value="Genomic_DNA"/>
</dbReference>
<dbReference type="Gene3D" id="3.20.20.190">
    <property type="entry name" value="Phosphatidylinositol (PI) phosphodiesterase"/>
    <property type="match status" value="1"/>
</dbReference>
<dbReference type="InterPro" id="IPR030395">
    <property type="entry name" value="GP_PDE_dom"/>
</dbReference>
<reference evidence="2" key="2">
    <citation type="submission" date="2020-09" db="EMBL/GenBank/DDBJ databases">
        <authorList>
            <person name="Sun Q."/>
            <person name="Zhou Y."/>
        </authorList>
    </citation>
    <scope>NUCLEOTIDE SEQUENCE</scope>
    <source>
        <strain evidence="2">CGMCC 4.7403</strain>
    </source>
</reference>
<comment type="caution">
    <text evidence="2">The sequence shown here is derived from an EMBL/GenBank/DDBJ whole genome shotgun (WGS) entry which is preliminary data.</text>
</comment>
<dbReference type="RefSeq" id="WP_189782584.1">
    <property type="nucleotide sequence ID" value="NZ_BNAT01000007.1"/>
</dbReference>
<organism evidence="2 3">
    <name type="scientific">Streptomyces capitiformicae</name>
    <dbReference type="NCBI Taxonomy" id="2014920"/>
    <lineage>
        <taxon>Bacteria</taxon>
        <taxon>Bacillati</taxon>
        <taxon>Actinomycetota</taxon>
        <taxon>Actinomycetes</taxon>
        <taxon>Kitasatosporales</taxon>
        <taxon>Streptomycetaceae</taxon>
        <taxon>Streptomyces</taxon>
    </lineage>
</organism>
<reference evidence="2" key="1">
    <citation type="journal article" date="2014" name="Int. J. Syst. Evol. Microbiol.">
        <title>Complete genome sequence of Corynebacterium casei LMG S-19264T (=DSM 44701T), isolated from a smear-ripened cheese.</title>
        <authorList>
            <consortium name="US DOE Joint Genome Institute (JGI-PGF)"/>
            <person name="Walter F."/>
            <person name="Albersmeier A."/>
            <person name="Kalinowski J."/>
            <person name="Ruckert C."/>
        </authorList>
    </citation>
    <scope>NUCLEOTIDE SEQUENCE</scope>
    <source>
        <strain evidence="2">CGMCC 4.7403</strain>
    </source>
</reference>
<dbReference type="SUPFAM" id="SSF51695">
    <property type="entry name" value="PLC-like phosphodiesterases"/>
    <property type="match status" value="1"/>
</dbReference>
<protein>
    <submittedName>
        <fullName evidence="2">Glycerophosphoryl diester phosphodiesterase</fullName>
    </submittedName>
</protein>
<dbReference type="Proteomes" id="UP000603227">
    <property type="component" value="Unassembled WGS sequence"/>
</dbReference>